<keyword evidence="2" id="KW-0479">Metal-binding</keyword>
<dbReference type="EMBL" id="VRYY01000333">
    <property type="protein sequence ID" value="MBG3877641.1"/>
    <property type="molecule type" value="Genomic_DNA"/>
</dbReference>
<dbReference type="InterPro" id="IPR023170">
    <property type="entry name" value="HhH_base_excis_C"/>
</dbReference>
<name>A0ABS0J5I8_9BACT</name>
<evidence type="ECO:0000313" key="6">
    <source>
        <dbReference type="EMBL" id="MBG3877641.1"/>
    </source>
</evidence>
<sequence length="223" mass="24858">MRGKRERLLREMYAAMHARLGPSGWWPGETPLEVCVGAVLTQNTAWTNVTKAILRLRDAGVLASGQALLSLPEADMSELIRPAGFFRLKAVRLRNLLRFLDDACGFDFSVLAGQELDYLRPRLLNVSGIGPETADSVLLYAVGLPTFVVDAYTRRILHRHAMVPDDIPYHELRDVFMDVLEPDVPLYNEFHALLVRVAAQWCRARAPRCADCPLCPFLDGGGA</sequence>
<keyword evidence="6" id="KW-0540">Nuclease</keyword>
<dbReference type="CDD" id="cd00056">
    <property type="entry name" value="ENDO3c"/>
    <property type="match status" value="1"/>
</dbReference>
<evidence type="ECO:0000256" key="2">
    <source>
        <dbReference type="ARBA" id="ARBA00022723"/>
    </source>
</evidence>
<gene>
    <name evidence="6" type="ORF">FVW20_11610</name>
</gene>
<evidence type="ECO:0000256" key="4">
    <source>
        <dbReference type="ARBA" id="ARBA00023014"/>
    </source>
</evidence>
<dbReference type="RefSeq" id="WP_196609738.1">
    <property type="nucleotide sequence ID" value="NZ_VRYY01000333.1"/>
</dbReference>
<reference evidence="6 7" key="1">
    <citation type="submission" date="2019-08" db="EMBL/GenBank/DDBJ databases">
        <authorList>
            <person name="Luo N."/>
        </authorList>
    </citation>
    <scope>NUCLEOTIDE SEQUENCE [LARGE SCALE GENOMIC DNA]</scope>
    <source>
        <strain evidence="6 7">NCIMB 9442</strain>
    </source>
</reference>
<keyword evidence="4" id="KW-0411">Iron-sulfur</keyword>
<dbReference type="Proteomes" id="UP001194469">
    <property type="component" value="Unassembled WGS sequence"/>
</dbReference>
<dbReference type="PANTHER" id="PTHR10359:SF19">
    <property type="entry name" value="DNA REPAIR GLYCOSYLASE MJ1434-RELATED"/>
    <property type="match status" value="1"/>
</dbReference>
<dbReference type="InterPro" id="IPR003265">
    <property type="entry name" value="HhH-GPD_domain"/>
</dbReference>
<proteinExistence type="predicted"/>
<dbReference type="SMART" id="SM00478">
    <property type="entry name" value="ENDO3c"/>
    <property type="match status" value="1"/>
</dbReference>
<keyword evidence="3" id="KW-0408">Iron</keyword>
<dbReference type="InterPro" id="IPR011257">
    <property type="entry name" value="DNA_glycosylase"/>
</dbReference>
<dbReference type="Pfam" id="PF00730">
    <property type="entry name" value="HhH-GPD"/>
    <property type="match status" value="1"/>
</dbReference>
<dbReference type="Gene3D" id="1.10.340.30">
    <property type="entry name" value="Hypothetical protein, domain 2"/>
    <property type="match status" value="1"/>
</dbReference>
<comment type="caution">
    <text evidence="6">The sequence shown here is derived from an EMBL/GenBank/DDBJ whole genome shotgun (WGS) entry which is preliminary data.</text>
</comment>
<evidence type="ECO:0000256" key="1">
    <source>
        <dbReference type="ARBA" id="ARBA00022485"/>
    </source>
</evidence>
<evidence type="ECO:0000259" key="5">
    <source>
        <dbReference type="SMART" id="SM00478"/>
    </source>
</evidence>
<dbReference type="GO" id="GO:0004519">
    <property type="term" value="F:endonuclease activity"/>
    <property type="evidence" value="ECO:0007669"/>
    <property type="project" value="UniProtKB-KW"/>
</dbReference>
<keyword evidence="6" id="KW-0255">Endonuclease</keyword>
<evidence type="ECO:0000313" key="7">
    <source>
        <dbReference type="Proteomes" id="UP001194469"/>
    </source>
</evidence>
<dbReference type="PIRSF" id="PIRSF001435">
    <property type="entry name" value="Nth"/>
    <property type="match status" value="1"/>
</dbReference>
<dbReference type="Gene3D" id="1.10.1670.10">
    <property type="entry name" value="Helix-hairpin-Helix base-excision DNA repair enzymes (C-terminal)"/>
    <property type="match status" value="1"/>
</dbReference>
<keyword evidence="1" id="KW-0004">4Fe-4S</keyword>
<keyword evidence="6" id="KW-0378">Hydrolase</keyword>
<evidence type="ECO:0000256" key="3">
    <source>
        <dbReference type="ARBA" id="ARBA00023004"/>
    </source>
</evidence>
<organism evidence="6 7">
    <name type="scientific">Nitratidesulfovibrio oxamicus</name>
    <dbReference type="NCBI Taxonomy" id="32016"/>
    <lineage>
        <taxon>Bacteria</taxon>
        <taxon>Pseudomonadati</taxon>
        <taxon>Thermodesulfobacteriota</taxon>
        <taxon>Desulfovibrionia</taxon>
        <taxon>Desulfovibrionales</taxon>
        <taxon>Desulfovibrionaceae</taxon>
        <taxon>Nitratidesulfovibrio</taxon>
    </lineage>
</organism>
<dbReference type="SUPFAM" id="SSF48150">
    <property type="entry name" value="DNA-glycosylase"/>
    <property type="match status" value="1"/>
</dbReference>
<accession>A0ABS0J5I8</accession>
<dbReference type="PANTHER" id="PTHR10359">
    <property type="entry name" value="A/G-SPECIFIC ADENINE GLYCOSYLASE/ENDONUCLEASE III"/>
    <property type="match status" value="1"/>
</dbReference>
<feature type="domain" description="HhH-GPD" evidence="5">
    <location>
        <begin position="40"/>
        <end position="200"/>
    </location>
</feature>
<protein>
    <submittedName>
        <fullName evidence="6">Endonuclease III domain-containing protein</fullName>
    </submittedName>
</protein>
<keyword evidence="7" id="KW-1185">Reference proteome</keyword>